<dbReference type="PANTHER" id="PTHR21256:SF2">
    <property type="entry name" value="HISTIDINE BIOSYNTHESIS TRIFUNCTIONAL PROTEIN"/>
    <property type="match status" value="1"/>
</dbReference>
<dbReference type="InterPro" id="IPR016161">
    <property type="entry name" value="Ald_DH/histidinol_DH"/>
</dbReference>
<keyword evidence="9" id="KW-1185">Reference proteome</keyword>
<feature type="binding site" evidence="5">
    <location>
        <position position="367"/>
    </location>
    <ligand>
        <name>substrate</name>
    </ligand>
</feature>
<organism evidence="8 9">
    <name type="scientific">Pseudomonas benzenivorans</name>
    <dbReference type="NCBI Taxonomy" id="556533"/>
    <lineage>
        <taxon>Bacteria</taxon>
        <taxon>Pseudomonadati</taxon>
        <taxon>Pseudomonadota</taxon>
        <taxon>Gammaproteobacteria</taxon>
        <taxon>Pseudomonadales</taxon>
        <taxon>Pseudomonadaceae</taxon>
        <taxon>Pseudomonas</taxon>
    </lineage>
</organism>
<feature type="binding site" evidence="5">
    <location>
        <position position="197"/>
    </location>
    <ligand>
        <name>NAD(+)</name>
        <dbReference type="ChEBI" id="CHEBI:57540"/>
    </ligand>
</feature>
<dbReference type="PANTHER" id="PTHR21256">
    <property type="entry name" value="HISTIDINOL DEHYDROGENASE HDH"/>
    <property type="match status" value="1"/>
</dbReference>
<feature type="binding site" evidence="5">
    <location>
        <position position="367"/>
    </location>
    <ligand>
        <name>Zn(2+)</name>
        <dbReference type="ChEBI" id="CHEBI:29105"/>
    </ligand>
</feature>
<dbReference type="EC" id="1.1.1.23" evidence="5"/>
<feature type="active site" description="Proton acceptor" evidence="5">
    <location>
        <position position="334"/>
    </location>
</feature>
<feature type="binding site" evidence="5">
    <location>
        <position position="265"/>
    </location>
    <ligand>
        <name>Zn(2+)</name>
        <dbReference type="ChEBI" id="CHEBI:29105"/>
    </ligand>
</feature>
<feature type="binding site" evidence="5">
    <location>
        <position position="220"/>
    </location>
    <ligand>
        <name>NAD(+)</name>
        <dbReference type="ChEBI" id="CHEBI:57540"/>
    </ligand>
</feature>
<dbReference type="PIRSF" id="PIRSF000099">
    <property type="entry name" value="Histidinol_dh"/>
    <property type="match status" value="1"/>
</dbReference>
<comment type="similarity">
    <text evidence="1 5 6 7">Belongs to the histidinol dehydrogenase family.</text>
</comment>
<dbReference type="NCBIfam" id="TIGR00069">
    <property type="entry name" value="hisD"/>
    <property type="match status" value="1"/>
</dbReference>
<dbReference type="InterPro" id="IPR001692">
    <property type="entry name" value="Histidinol_DH_CS"/>
</dbReference>
<feature type="binding site" evidence="5">
    <location>
        <position position="426"/>
    </location>
    <ligand>
        <name>substrate</name>
    </ligand>
</feature>
<dbReference type="PROSITE" id="PS00611">
    <property type="entry name" value="HISOL_DEHYDROGENASE"/>
    <property type="match status" value="1"/>
</dbReference>
<evidence type="ECO:0000256" key="6">
    <source>
        <dbReference type="PIRNR" id="PIRNR000099"/>
    </source>
</evidence>
<keyword evidence="5" id="KW-0520">NAD</keyword>
<comment type="cofactor">
    <cofactor evidence="5">
        <name>Zn(2+)</name>
        <dbReference type="ChEBI" id="CHEBI:29105"/>
    </cofactor>
    <text evidence="5">Binds 1 zinc ion per subunit.</text>
</comment>
<accession>A0ABZ0PT37</accession>
<feature type="binding site" evidence="5">
    <location>
        <position position="265"/>
    </location>
    <ligand>
        <name>substrate</name>
    </ligand>
</feature>
<dbReference type="Proteomes" id="UP001305928">
    <property type="component" value="Chromosome"/>
</dbReference>
<feature type="active site" description="Proton acceptor" evidence="5">
    <location>
        <position position="333"/>
    </location>
</feature>
<dbReference type="HAMAP" id="MF_01024">
    <property type="entry name" value="HisD"/>
    <property type="match status" value="1"/>
</dbReference>
<evidence type="ECO:0000256" key="3">
    <source>
        <dbReference type="ARBA" id="ARBA00022833"/>
    </source>
</evidence>
<keyword evidence="3 5" id="KW-0862">Zinc</keyword>
<dbReference type="Gene3D" id="1.20.5.1300">
    <property type="match status" value="1"/>
</dbReference>
<dbReference type="EMBL" id="CP137892">
    <property type="protein sequence ID" value="WPC04318.1"/>
    <property type="molecule type" value="Genomic_DNA"/>
</dbReference>
<evidence type="ECO:0000256" key="5">
    <source>
        <dbReference type="HAMAP-Rule" id="MF_01024"/>
    </source>
</evidence>
<name>A0ABZ0PT37_9PSED</name>
<evidence type="ECO:0000256" key="2">
    <source>
        <dbReference type="ARBA" id="ARBA00022723"/>
    </source>
</evidence>
<feature type="binding site" evidence="5">
    <location>
        <position position="268"/>
    </location>
    <ligand>
        <name>Zn(2+)</name>
        <dbReference type="ChEBI" id="CHEBI:29105"/>
    </ligand>
</feature>
<dbReference type="InterPro" id="IPR012131">
    <property type="entry name" value="Hstdl_DH"/>
</dbReference>
<keyword evidence="5" id="KW-0028">Amino-acid biosynthesis</keyword>
<feature type="binding site" evidence="5">
    <location>
        <position position="268"/>
    </location>
    <ligand>
        <name>substrate</name>
    </ligand>
</feature>
<feature type="binding site" evidence="5">
    <location>
        <position position="426"/>
    </location>
    <ligand>
        <name>Zn(2+)</name>
        <dbReference type="ChEBI" id="CHEBI:29105"/>
    </ligand>
</feature>
<gene>
    <name evidence="5 8" type="primary">hisD</name>
    <name evidence="8" type="ORF">SBP02_16300</name>
</gene>
<feature type="binding site" evidence="5">
    <location>
        <position position="136"/>
    </location>
    <ligand>
        <name>NAD(+)</name>
        <dbReference type="ChEBI" id="CHEBI:57540"/>
    </ligand>
</feature>
<evidence type="ECO:0000256" key="7">
    <source>
        <dbReference type="RuleBase" id="RU004175"/>
    </source>
</evidence>
<dbReference type="SUPFAM" id="SSF53720">
    <property type="entry name" value="ALDH-like"/>
    <property type="match status" value="1"/>
</dbReference>
<keyword evidence="4 5" id="KW-0560">Oxidoreductase</keyword>
<dbReference type="Pfam" id="PF00815">
    <property type="entry name" value="Histidinol_dh"/>
    <property type="match status" value="1"/>
</dbReference>
<evidence type="ECO:0000313" key="9">
    <source>
        <dbReference type="Proteomes" id="UP001305928"/>
    </source>
</evidence>
<reference evidence="8 9" key="1">
    <citation type="submission" date="2023-11" db="EMBL/GenBank/DDBJ databases">
        <title>Complete genome of Pseudomonas benzenivorans BA3361.</title>
        <authorList>
            <person name="Shin S.Y."/>
            <person name="Song J."/>
            <person name="Kang H."/>
        </authorList>
    </citation>
    <scope>NUCLEOTIDE SEQUENCE [LARGE SCALE GENOMIC DNA]</scope>
    <source>
        <strain evidence="8 9">HNIBRBA3361</strain>
    </source>
</reference>
<dbReference type="InterPro" id="IPR022695">
    <property type="entry name" value="Histidinol_DH_monofunct"/>
</dbReference>
<feature type="binding site" evidence="5">
    <location>
        <position position="421"/>
    </location>
    <ligand>
        <name>substrate</name>
    </ligand>
</feature>
<keyword evidence="5" id="KW-0368">Histidine biosynthesis</keyword>
<comment type="catalytic activity">
    <reaction evidence="5">
        <text>L-histidinol + 2 NAD(+) + H2O = L-histidine + 2 NADH + 3 H(+)</text>
        <dbReference type="Rhea" id="RHEA:20641"/>
        <dbReference type="ChEBI" id="CHEBI:15377"/>
        <dbReference type="ChEBI" id="CHEBI:15378"/>
        <dbReference type="ChEBI" id="CHEBI:57540"/>
        <dbReference type="ChEBI" id="CHEBI:57595"/>
        <dbReference type="ChEBI" id="CHEBI:57699"/>
        <dbReference type="ChEBI" id="CHEBI:57945"/>
        <dbReference type="EC" id="1.1.1.23"/>
    </reaction>
</comment>
<dbReference type="RefSeq" id="WP_318643303.1">
    <property type="nucleotide sequence ID" value="NZ_CP137892.1"/>
</dbReference>
<dbReference type="GO" id="GO:0004399">
    <property type="term" value="F:histidinol dehydrogenase activity"/>
    <property type="evidence" value="ECO:0007669"/>
    <property type="project" value="UniProtKB-EC"/>
</dbReference>
<feature type="binding site" evidence="5">
    <location>
        <position position="334"/>
    </location>
    <ligand>
        <name>substrate</name>
    </ligand>
</feature>
<comment type="pathway">
    <text evidence="5">Amino-acid biosynthesis; L-histidine biosynthesis; L-histidine from 5-phospho-alpha-D-ribose 1-diphosphate: step 9/9.</text>
</comment>
<sequence>MTSPIAIRRLNAADQDFARHLDHLLSWESVSDEGVNQRVLEIIDAVRSRGDAALVEYTQRFDALEVAAMADLILPRERLELALTRITAEQRAALELAAERVRLYHERQKQDSWSYTEADGTVLGQQVTPLDRAGLYVPGGKASYPSSVLMNAIPAKVAGVPEVVMVVPTPRGEINEIVLAAACVAGVDRVFTIGGAQAVAALAYGTESVPPVDKIVGPGNIYVATAKRHVFGKVGIDMIAGPSEILVVCDGQTDPDWIAMDLFSQAEHDEDAQAILVSPDAAFLDRVAESIARLLPTLEREAIARTSMEGRGALIQVADMAQAIAVANRIAPEHLELSVANPEQYLPQIRHAGAIFMGRYTAEALGDYCAGPNHVLPTSGTARFSSPLGVYDFQKRSSIIHCSAAGASELGKVASVLARGESLTAHARSAEYRIKE</sequence>
<keyword evidence="2 5" id="KW-0479">Metal-binding</keyword>
<protein>
    <recommendedName>
        <fullName evidence="5">Histidinol dehydrogenase</fullName>
        <shortName evidence="5">HDH</shortName>
        <ecNumber evidence="5">1.1.1.23</ecNumber>
    </recommendedName>
</protein>
<dbReference type="PRINTS" id="PR00083">
    <property type="entry name" value="HOLDHDRGNASE"/>
</dbReference>
<comment type="function">
    <text evidence="5">Catalyzes the sequential NAD-dependent oxidations of L-histidinol to L-histidinaldehyde and then to L-histidine.</text>
</comment>
<evidence type="ECO:0000256" key="1">
    <source>
        <dbReference type="ARBA" id="ARBA00010178"/>
    </source>
</evidence>
<dbReference type="Gene3D" id="3.40.50.1980">
    <property type="entry name" value="Nitrogenase molybdenum iron protein domain"/>
    <property type="match status" value="2"/>
</dbReference>
<proteinExistence type="inferred from homology"/>
<evidence type="ECO:0000313" key="8">
    <source>
        <dbReference type="EMBL" id="WPC04318.1"/>
    </source>
</evidence>
<feature type="binding site" evidence="5">
    <location>
        <position position="243"/>
    </location>
    <ligand>
        <name>substrate</name>
    </ligand>
</feature>
<dbReference type="CDD" id="cd06572">
    <property type="entry name" value="Histidinol_dh"/>
    <property type="match status" value="1"/>
</dbReference>
<evidence type="ECO:0000256" key="4">
    <source>
        <dbReference type="ARBA" id="ARBA00023002"/>
    </source>
</evidence>